<dbReference type="Gene3D" id="1.10.3720.10">
    <property type="entry name" value="MetI-like"/>
    <property type="match status" value="1"/>
</dbReference>
<dbReference type="GO" id="GO:0055085">
    <property type="term" value="P:transmembrane transport"/>
    <property type="evidence" value="ECO:0007669"/>
    <property type="project" value="InterPro"/>
</dbReference>
<evidence type="ECO:0000256" key="5">
    <source>
        <dbReference type="ARBA" id="ARBA00022989"/>
    </source>
</evidence>
<gene>
    <name evidence="10" type="ORF">GORHZ_129_00140</name>
</gene>
<dbReference type="eggNOG" id="COG1173">
    <property type="taxonomic scope" value="Bacteria"/>
</dbReference>
<feature type="transmembrane region" description="Helical" evidence="7">
    <location>
        <begin position="230"/>
        <end position="255"/>
    </location>
</feature>
<dbReference type="PANTHER" id="PTHR43386">
    <property type="entry name" value="OLIGOPEPTIDE TRANSPORT SYSTEM PERMEASE PROTEIN APPC"/>
    <property type="match status" value="1"/>
</dbReference>
<comment type="subcellular location">
    <subcellularLocation>
        <location evidence="1 7">Cell membrane</location>
        <topology evidence="1 7">Multi-pass membrane protein</topology>
    </subcellularLocation>
</comment>
<protein>
    <submittedName>
        <fullName evidence="10">Putative oligopeptide ABC transporter permease protein</fullName>
    </submittedName>
</protein>
<evidence type="ECO:0000313" key="11">
    <source>
        <dbReference type="Proteomes" id="UP000008363"/>
    </source>
</evidence>
<evidence type="ECO:0000259" key="9">
    <source>
        <dbReference type="PROSITE" id="PS50928"/>
    </source>
</evidence>
<keyword evidence="4 7" id="KW-0812">Transmembrane</keyword>
<proteinExistence type="inferred from homology"/>
<feature type="transmembrane region" description="Helical" evidence="7">
    <location>
        <begin position="275"/>
        <end position="297"/>
    </location>
</feature>
<dbReference type="EMBL" id="BAHC01000129">
    <property type="protein sequence ID" value="GAB91371.1"/>
    <property type="molecule type" value="Genomic_DNA"/>
</dbReference>
<dbReference type="RefSeq" id="WP_006334772.1">
    <property type="nucleotide sequence ID" value="NZ_BAHC01000129.1"/>
</dbReference>
<accession>K6WCC2</accession>
<keyword evidence="5 7" id="KW-1133">Transmembrane helix</keyword>
<feature type="transmembrane region" description="Helical" evidence="7">
    <location>
        <begin position="47"/>
        <end position="71"/>
    </location>
</feature>
<feature type="transmembrane region" description="Helical" evidence="7">
    <location>
        <begin position="105"/>
        <end position="132"/>
    </location>
</feature>
<evidence type="ECO:0000256" key="4">
    <source>
        <dbReference type="ARBA" id="ARBA00022692"/>
    </source>
</evidence>
<keyword evidence="6 7" id="KW-0472">Membrane</keyword>
<dbReference type="Proteomes" id="UP000008363">
    <property type="component" value="Unassembled WGS sequence"/>
</dbReference>
<feature type="transmembrane region" description="Helical" evidence="7">
    <location>
        <begin position="144"/>
        <end position="164"/>
    </location>
</feature>
<keyword evidence="3" id="KW-1003">Cell membrane</keyword>
<feature type="transmembrane region" description="Helical" evidence="7">
    <location>
        <begin position="170"/>
        <end position="188"/>
    </location>
</feature>
<evidence type="ECO:0000256" key="3">
    <source>
        <dbReference type="ARBA" id="ARBA00022475"/>
    </source>
</evidence>
<feature type="region of interest" description="Disordered" evidence="8">
    <location>
        <begin position="1"/>
        <end position="38"/>
    </location>
</feature>
<evidence type="ECO:0000256" key="8">
    <source>
        <dbReference type="SAM" id="MobiDB-lite"/>
    </source>
</evidence>
<evidence type="ECO:0000313" key="10">
    <source>
        <dbReference type="EMBL" id="GAB91371.1"/>
    </source>
</evidence>
<evidence type="ECO:0000256" key="1">
    <source>
        <dbReference type="ARBA" id="ARBA00004651"/>
    </source>
</evidence>
<dbReference type="OrthoDB" id="9812701at2"/>
<keyword evidence="2 7" id="KW-0813">Transport</keyword>
<dbReference type="SUPFAM" id="SSF161098">
    <property type="entry name" value="MetI-like"/>
    <property type="match status" value="1"/>
</dbReference>
<evidence type="ECO:0000256" key="6">
    <source>
        <dbReference type="ARBA" id="ARBA00023136"/>
    </source>
</evidence>
<dbReference type="Pfam" id="PF00528">
    <property type="entry name" value="BPD_transp_1"/>
    <property type="match status" value="1"/>
</dbReference>
<evidence type="ECO:0000256" key="2">
    <source>
        <dbReference type="ARBA" id="ARBA00022448"/>
    </source>
</evidence>
<dbReference type="GO" id="GO:0005886">
    <property type="term" value="C:plasma membrane"/>
    <property type="evidence" value="ECO:0007669"/>
    <property type="project" value="UniProtKB-SubCell"/>
</dbReference>
<organism evidence="10 11">
    <name type="scientific">Gordonia rhizosphera NBRC 16068</name>
    <dbReference type="NCBI Taxonomy" id="1108045"/>
    <lineage>
        <taxon>Bacteria</taxon>
        <taxon>Bacillati</taxon>
        <taxon>Actinomycetota</taxon>
        <taxon>Actinomycetes</taxon>
        <taxon>Mycobacteriales</taxon>
        <taxon>Gordoniaceae</taxon>
        <taxon>Gordonia</taxon>
    </lineage>
</organism>
<keyword evidence="11" id="KW-1185">Reference proteome</keyword>
<dbReference type="AlphaFoldDB" id="K6WCC2"/>
<dbReference type="PANTHER" id="PTHR43386:SF25">
    <property type="entry name" value="PEPTIDE ABC TRANSPORTER PERMEASE PROTEIN"/>
    <property type="match status" value="1"/>
</dbReference>
<dbReference type="PROSITE" id="PS50928">
    <property type="entry name" value="ABC_TM1"/>
    <property type="match status" value="1"/>
</dbReference>
<dbReference type="CDD" id="cd06261">
    <property type="entry name" value="TM_PBP2"/>
    <property type="match status" value="1"/>
</dbReference>
<evidence type="ECO:0000256" key="7">
    <source>
        <dbReference type="RuleBase" id="RU363032"/>
    </source>
</evidence>
<comment type="similarity">
    <text evidence="7">Belongs to the binding-protein-dependent transport system permease family.</text>
</comment>
<feature type="compositionally biased region" description="Low complexity" evidence="8">
    <location>
        <begin position="11"/>
        <end position="28"/>
    </location>
</feature>
<dbReference type="InterPro" id="IPR050366">
    <property type="entry name" value="BP-dependent_transpt_permease"/>
</dbReference>
<name>K6WCC2_9ACTN</name>
<reference evidence="10 11" key="1">
    <citation type="submission" date="2012-08" db="EMBL/GenBank/DDBJ databases">
        <title>Whole genome shotgun sequence of Gordonia rhizosphera NBRC 16068.</title>
        <authorList>
            <person name="Takarada H."/>
            <person name="Isaki S."/>
            <person name="Hosoyama A."/>
            <person name="Tsuchikane K."/>
            <person name="Katsumata H."/>
            <person name="Baba S."/>
            <person name="Ohji S."/>
            <person name="Yamazaki S."/>
            <person name="Fujita N."/>
        </authorList>
    </citation>
    <scope>NUCLEOTIDE SEQUENCE [LARGE SCALE GENOMIC DNA]</scope>
    <source>
        <strain evidence="10 11">NBRC 16068</strain>
    </source>
</reference>
<dbReference type="STRING" id="1108045.GORHZ_129_00140"/>
<dbReference type="InterPro" id="IPR000515">
    <property type="entry name" value="MetI-like"/>
</dbReference>
<feature type="domain" description="ABC transmembrane type-1" evidence="9">
    <location>
        <begin position="109"/>
        <end position="298"/>
    </location>
</feature>
<sequence>MSEVAIDVVDSQETQATQATQTAKTSEAPEANGGTGVRTVKRKRRSVLEWSAMVILGLALAITILVPFLPIPDPNAQDLMNTLGPVSADHWLGTDELGRDLFSRLLWGIHTSMIAALIAVTVATLIGLPLGLLAGYRGGWLDQVFGRLADVILIVPALILLLATQTALDLSINGQMVILGVVFAPRLLRVIRTQTIPLARAPYVIAARMSGVGHVRILRRYVMPGVRSQLVVQVSYLLGLALVVEAGISFLGIGVQPPDASLGTLLTGASTLLATVPRVVLIPAVVLTLLILSLNIVGDALNKNKNEEVR</sequence>
<comment type="caution">
    <text evidence="10">The sequence shown here is derived from an EMBL/GenBank/DDBJ whole genome shotgun (WGS) entry which is preliminary data.</text>
</comment>
<dbReference type="InterPro" id="IPR035906">
    <property type="entry name" value="MetI-like_sf"/>
</dbReference>